<name>A0A438CBK2_VITVI</name>
<proteinExistence type="predicted"/>
<dbReference type="Proteomes" id="UP000288805">
    <property type="component" value="Unassembled WGS sequence"/>
</dbReference>
<feature type="region of interest" description="Disordered" evidence="1">
    <location>
        <begin position="172"/>
        <end position="236"/>
    </location>
</feature>
<gene>
    <name evidence="2" type="ORF">CK203_111443</name>
</gene>
<sequence>MWRSLEKQNRESKTKGIEHYISRCKNFARWNPTCENAFQGAKFQKQNFAHLNPRCENFAPCETLSWHTSGISHSPNQFSNSANQGAKISHTTIQGAKIFVPCETPLWHTSAITEMVLHRAKQAEYPLETHEHHVSPFRPWQRPGEACPHPHPRRCDHTVCHQRRHFARCSAIHCSPSEGGTPSQSRYPTRRPPTDPVPPTTKAKRPASQPPVKRAKFSGPGEPSQPSQAEPPTEDS</sequence>
<dbReference type="AlphaFoldDB" id="A0A438CBK2"/>
<protein>
    <submittedName>
        <fullName evidence="2">Uncharacterized protein</fullName>
    </submittedName>
</protein>
<feature type="compositionally biased region" description="Pro residues" evidence="1">
    <location>
        <begin position="190"/>
        <end position="199"/>
    </location>
</feature>
<evidence type="ECO:0000256" key="1">
    <source>
        <dbReference type="SAM" id="MobiDB-lite"/>
    </source>
</evidence>
<comment type="caution">
    <text evidence="2">The sequence shown here is derived from an EMBL/GenBank/DDBJ whole genome shotgun (WGS) entry which is preliminary data.</text>
</comment>
<evidence type="ECO:0000313" key="2">
    <source>
        <dbReference type="EMBL" id="RVW20559.1"/>
    </source>
</evidence>
<feature type="compositionally biased region" description="Polar residues" evidence="1">
    <location>
        <begin position="178"/>
        <end position="187"/>
    </location>
</feature>
<evidence type="ECO:0000313" key="3">
    <source>
        <dbReference type="Proteomes" id="UP000288805"/>
    </source>
</evidence>
<dbReference type="EMBL" id="QGNW01002356">
    <property type="protein sequence ID" value="RVW20559.1"/>
    <property type="molecule type" value="Genomic_DNA"/>
</dbReference>
<reference evidence="2 3" key="1">
    <citation type="journal article" date="2018" name="PLoS Genet.">
        <title>Population sequencing reveals clonal diversity and ancestral inbreeding in the grapevine cultivar Chardonnay.</title>
        <authorList>
            <person name="Roach M.J."/>
            <person name="Johnson D.L."/>
            <person name="Bohlmann J."/>
            <person name="van Vuuren H.J."/>
            <person name="Jones S.J."/>
            <person name="Pretorius I.S."/>
            <person name="Schmidt S.A."/>
            <person name="Borneman A.R."/>
        </authorList>
    </citation>
    <scope>NUCLEOTIDE SEQUENCE [LARGE SCALE GENOMIC DNA]</scope>
    <source>
        <strain evidence="3">cv. Chardonnay</strain>
        <tissue evidence="2">Leaf</tissue>
    </source>
</reference>
<accession>A0A438CBK2</accession>
<organism evidence="2 3">
    <name type="scientific">Vitis vinifera</name>
    <name type="common">Grape</name>
    <dbReference type="NCBI Taxonomy" id="29760"/>
    <lineage>
        <taxon>Eukaryota</taxon>
        <taxon>Viridiplantae</taxon>
        <taxon>Streptophyta</taxon>
        <taxon>Embryophyta</taxon>
        <taxon>Tracheophyta</taxon>
        <taxon>Spermatophyta</taxon>
        <taxon>Magnoliopsida</taxon>
        <taxon>eudicotyledons</taxon>
        <taxon>Gunneridae</taxon>
        <taxon>Pentapetalae</taxon>
        <taxon>rosids</taxon>
        <taxon>Vitales</taxon>
        <taxon>Vitaceae</taxon>
        <taxon>Viteae</taxon>
        <taxon>Vitis</taxon>
    </lineage>
</organism>